<name>A0A1J4U2B8_9BACT</name>
<keyword evidence="1" id="KW-1133">Transmembrane helix</keyword>
<dbReference type="STRING" id="1805238.AUJ23_03215"/>
<organism evidence="2 3">
    <name type="scientific">Candidatus Magasanikbacteria bacterium CG1_02_32_51</name>
    <dbReference type="NCBI Taxonomy" id="1805238"/>
    <lineage>
        <taxon>Bacteria</taxon>
        <taxon>Candidatus Magasanikiibacteriota</taxon>
    </lineage>
</organism>
<evidence type="ECO:0000313" key="3">
    <source>
        <dbReference type="Proteomes" id="UP000181941"/>
    </source>
</evidence>
<accession>A0A1J4U2B8</accession>
<proteinExistence type="predicted"/>
<protein>
    <submittedName>
        <fullName evidence="2">Uncharacterized protein</fullName>
    </submittedName>
</protein>
<evidence type="ECO:0000313" key="2">
    <source>
        <dbReference type="EMBL" id="OIO18668.1"/>
    </source>
</evidence>
<sequence>MFILLLQRMLMELILDIFYFPIWWYTDGARRALIFFVGMIREVNVMMSPGLWLKNIFVPMYGQYDLQGRLMSVLMRFFNIIFRTIGLLIWVILAIALFFVWVLLPMVVLYFVTDSLISLVQIKK</sequence>
<dbReference type="Proteomes" id="UP000181941">
    <property type="component" value="Unassembled WGS sequence"/>
</dbReference>
<keyword evidence="1" id="KW-0472">Membrane</keyword>
<gene>
    <name evidence="2" type="ORF">AUJ23_03215</name>
</gene>
<comment type="caution">
    <text evidence="2">The sequence shown here is derived from an EMBL/GenBank/DDBJ whole genome shotgun (WGS) entry which is preliminary data.</text>
</comment>
<evidence type="ECO:0000256" key="1">
    <source>
        <dbReference type="SAM" id="Phobius"/>
    </source>
</evidence>
<feature type="transmembrane region" description="Helical" evidence="1">
    <location>
        <begin position="98"/>
        <end position="120"/>
    </location>
</feature>
<dbReference type="EMBL" id="MNVC01000036">
    <property type="protein sequence ID" value="OIO18668.1"/>
    <property type="molecule type" value="Genomic_DNA"/>
</dbReference>
<dbReference type="AlphaFoldDB" id="A0A1J4U2B8"/>
<reference evidence="2 3" key="1">
    <citation type="journal article" date="2016" name="Environ. Microbiol.">
        <title>Genomic resolution of a cold subsurface aquifer community provides metabolic insights for novel microbes adapted to high CO concentrations.</title>
        <authorList>
            <person name="Probst A.J."/>
            <person name="Castelle C.J."/>
            <person name="Singh A."/>
            <person name="Brown C.T."/>
            <person name="Anantharaman K."/>
            <person name="Sharon I."/>
            <person name="Hug L.A."/>
            <person name="Burstein D."/>
            <person name="Emerson J.B."/>
            <person name="Thomas B.C."/>
            <person name="Banfield J.F."/>
        </authorList>
    </citation>
    <scope>NUCLEOTIDE SEQUENCE [LARGE SCALE GENOMIC DNA]</scope>
    <source>
        <strain evidence="2">CG1_02_32_51</strain>
    </source>
</reference>
<keyword evidence="1" id="KW-0812">Transmembrane</keyword>